<dbReference type="EC" id="1.-.-.-" evidence="1"/>
<dbReference type="RefSeq" id="WP_270895555.1">
    <property type="nucleotide sequence ID" value="NZ_JBHSPF010000007.1"/>
</dbReference>
<organism evidence="1 2">
    <name type="scientific">Aliibacillus thermotolerans</name>
    <dbReference type="NCBI Taxonomy" id="1834418"/>
    <lineage>
        <taxon>Bacteria</taxon>
        <taxon>Bacillati</taxon>
        <taxon>Bacillota</taxon>
        <taxon>Bacilli</taxon>
        <taxon>Bacillales</taxon>
        <taxon>Bacillaceae</taxon>
        <taxon>Aliibacillus</taxon>
    </lineage>
</organism>
<keyword evidence="2" id="KW-1185">Reference proteome</keyword>
<proteinExistence type="predicted"/>
<protein>
    <submittedName>
        <fullName evidence="1">Gluconate 2-dehydrogenase subunit 3 family protein</fullName>
        <ecNumber evidence="1">1.-.-.-</ecNumber>
    </submittedName>
</protein>
<dbReference type="Pfam" id="PF13618">
    <property type="entry name" value="Gluconate_2-dh3"/>
    <property type="match status" value="1"/>
</dbReference>
<evidence type="ECO:0000313" key="1">
    <source>
        <dbReference type="EMBL" id="MFC5627567.1"/>
    </source>
</evidence>
<keyword evidence="1" id="KW-0560">Oxidoreductase</keyword>
<gene>
    <name evidence="1" type="ORF">ACFPTR_01475</name>
</gene>
<accession>A0ABW0U296</accession>
<dbReference type="InterPro" id="IPR006311">
    <property type="entry name" value="TAT_signal"/>
</dbReference>
<dbReference type="Proteomes" id="UP001596143">
    <property type="component" value="Unassembled WGS sequence"/>
</dbReference>
<dbReference type="GO" id="GO:0016491">
    <property type="term" value="F:oxidoreductase activity"/>
    <property type="evidence" value="ECO:0007669"/>
    <property type="project" value="UniProtKB-KW"/>
</dbReference>
<evidence type="ECO:0000313" key="2">
    <source>
        <dbReference type="Proteomes" id="UP001596143"/>
    </source>
</evidence>
<dbReference type="PROSITE" id="PS51318">
    <property type="entry name" value="TAT"/>
    <property type="match status" value="1"/>
</dbReference>
<name>A0ABW0U296_9BACI</name>
<dbReference type="EMBL" id="JBHSPF010000007">
    <property type="protein sequence ID" value="MFC5627567.1"/>
    <property type="molecule type" value="Genomic_DNA"/>
</dbReference>
<reference evidence="2" key="1">
    <citation type="journal article" date="2019" name="Int. J. Syst. Evol. Microbiol.">
        <title>The Global Catalogue of Microorganisms (GCM) 10K type strain sequencing project: providing services to taxonomists for standard genome sequencing and annotation.</title>
        <authorList>
            <consortium name="The Broad Institute Genomics Platform"/>
            <consortium name="The Broad Institute Genome Sequencing Center for Infectious Disease"/>
            <person name="Wu L."/>
            <person name="Ma J."/>
        </authorList>
    </citation>
    <scope>NUCLEOTIDE SEQUENCE [LARGE SCALE GENOMIC DNA]</scope>
    <source>
        <strain evidence="2">CGMCC 1.15790</strain>
    </source>
</reference>
<sequence length="250" mass="28401">MSPPEKRKFTRRRFLKNSGYVVGGVLGGGILTEVISKQFRTNAPADEETNEKLTHALTYFTKKEDFNVLAQVTELIFPEDESGPGAIALGVPFYIDKQLSSAWGYNARDYMQGPFYKGEPTQGYQTSMLRHEIFSAGIEKIKEYSEATFNRPFLELEEEEQISVLKAFENDEVEMKGVMSSQFFALLRGATLEGVYADPLYGGNEQMNGWKMKKYPGNKMSYLEVIDSEEFYDEPPSSLHAHMEDSSNER</sequence>
<comment type="caution">
    <text evidence="1">The sequence shown here is derived from an EMBL/GenBank/DDBJ whole genome shotgun (WGS) entry which is preliminary data.</text>
</comment>
<dbReference type="InterPro" id="IPR027056">
    <property type="entry name" value="Gluconate_2DH_su3"/>
</dbReference>